<accession>A0A9P0NBH9</accession>
<name>A0A9P0NBH9_APHGO</name>
<evidence type="ECO:0000256" key="1">
    <source>
        <dbReference type="SAM" id="MobiDB-lite"/>
    </source>
</evidence>
<organism evidence="2 3">
    <name type="scientific">Aphis gossypii</name>
    <name type="common">Cotton aphid</name>
    <dbReference type="NCBI Taxonomy" id="80765"/>
    <lineage>
        <taxon>Eukaryota</taxon>
        <taxon>Metazoa</taxon>
        <taxon>Ecdysozoa</taxon>
        <taxon>Arthropoda</taxon>
        <taxon>Hexapoda</taxon>
        <taxon>Insecta</taxon>
        <taxon>Pterygota</taxon>
        <taxon>Neoptera</taxon>
        <taxon>Paraneoptera</taxon>
        <taxon>Hemiptera</taxon>
        <taxon>Sternorrhyncha</taxon>
        <taxon>Aphidomorpha</taxon>
        <taxon>Aphidoidea</taxon>
        <taxon>Aphididae</taxon>
        <taxon>Aphidini</taxon>
        <taxon>Aphis</taxon>
        <taxon>Aphis</taxon>
    </lineage>
</organism>
<protein>
    <submittedName>
        <fullName evidence="2">Uncharacterized protein</fullName>
    </submittedName>
</protein>
<sequence length="145" mass="16098">MSTATAQDGGAPSPECLFPPPTPKRPPCTVVTGRPTAVELIHNTYVARQIIKMQDDETYVLCAVGKLIKRYNIIIISNDENFFTDAVRHTVHKTSSSAVAFVIGVKLKLNEKNPTTINTYLRENEIFAAHKGQGRRRQCTIIICN</sequence>
<dbReference type="AlphaFoldDB" id="A0A9P0NBH9"/>
<evidence type="ECO:0000313" key="2">
    <source>
        <dbReference type="EMBL" id="CAH1715117.1"/>
    </source>
</evidence>
<dbReference type="Proteomes" id="UP001154329">
    <property type="component" value="Chromosome 1"/>
</dbReference>
<feature type="region of interest" description="Disordered" evidence="1">
    <location>
        <begin position="1"/>
        <end position="22"/>
    </location>
</feature>
<dbReference type="EMBL" id="OU899034">
    <property type="protein sequence ID" value="CAH1715117.1"/>
    <property type="molecule type" value="Genomic_DNA"/>
</dbReference>
<gene>
    <name evidence="2" type="ORF">APHIGO_LOCUS3048</name>
</gene>
<keyword evidence="3" id="KW-1185">Reference proteome</keyword>
<reference evidence="2" key="2">
    <citation type="submission" date="2022-10" db="EMBL/GenBank/DDBJ databases">
        <authorList>
            <consortium name="ENA_rothamsted_submissions"/>
            <consortium name="culmorum"/>
            <person name="King R."/>
        </authorList>
    </citation>
    <scope>NUCLEOTIDE SEQUENCE</scope>
</reference>
<reference evidence="2" key="1">
    <citation type="submission" date="2022-02" db="EMBL/GenBank/DDBJ databases">
        <authorList>
            <person name="King R."/>
        </authorList>
    </citation>
    <scope>NUCLEOTIDE SEQUENCE</scope>
</reference>
<evidence type="ECO:0000313" key="3">
    <source>
        <dbReference type="Proteomes" id="UP001154329"/>
    </source>
</evidence>
<proteinExistence type="predicted"/>